<dbReference type="Ensembl" id="ENSCCNT00000006668.1">
    <property type="protein sequence ID" value="ENSCCNP00000005067.1"/>
    <property type="gene ID" value="ENSCCNG00000005410.1"/>
</dbReference>
<keyword evidence="2" id="KW-0238">DNA-binding</keyword>
<evidence type="ECO:0000259" key="10">
    <source>
        <dbReference type="PROSITE" id="PS51504"/>
    </source>
</evidence>
<keyword evidence="1" id="KW-0158">Chromosome</keyword>
<dbReference type="GO" id="GO:0003677">
    <property type="term" value="F:DNA binding"/>
    <property type="evidence" value="ECO:0007669"/>
    <property type="project" value="UniProtKB-KW"/>
</dbReference>
<dbReference type="InterPro" id="IPR036390">
    <property type="entry name" value="WH_DNA-bd_sf"/>
</dbReference>
<gene>
    <name evidence="11" type="primary">LOC109693984</name>
</gene>
<evidence type="ECO:0000256" key="2">
    <source>
        <dbReference type="ARBA" id="ARBA00023125"/>
    </source>
</evidence>
<dbReference type="PROSITE" id="PS51504">
    <property type="entry name" value="H15"/>
    <property type="match status" value="1"/>
</dbReference>
<reference evidence="11" key="1">
    <citation type="submission" date="2023-09" db="UniProtKB">
        <authorList>
            <consortium name="Ensembl"/>
        </authorList>
    </citation>
    <scope>IDENTIFICATION</scope>
</reference>
<evidence type="ECO:0000256" key="4">
    <source>
        <dbReference type="ARBA" id="ARBA00056213"/>
    </source>
</evidence>
<dbReference type="InterPro" id="IPR036388">
    <property type="entry name" value="WH-like_DNA-bd_sf"/>
</dbReference>
<dbReference type="Pfam" id="PF00538">
    <property type="entry name" value="Linker_histone"/>
    <property type="match status" value="1"/>
</dbReference>
<sequence>MAPGSVSSVTSSSSTVTAGSSASSESEKPGEYGAVGLSRHGVVVGRRKPSMLHMVLEALQAGEQRRGTSVVAIKLYILHKYPTVDVSRFKYMLKQALDTGLRRGLLTRPANSKAKGATGSFKLIPKHKRKSQPRKALPLTAARRAQGKGPANQSEGEKATEKWGEAGKIPPRPGATREKAPKRGSEAVDVGAKPDKATRAPSSTNGLSSKIRVKGTGRRQGGCLNAVAGGPGIQVPSSPWGGIEVRNGAAPTKQKIAARAPTGTVALGTGEKPKSKAAAPSQGGPKVQSTQAARKRESTKESSFKGSSSKVSSKKAEARS</sequence>
<dbReference type="SMART" id="SM00526">
    <property type="entry name" value="H15"/>
    <property type="match status" value="1"/>
</dbReference>
<evidence type="ECO:0000313" key="11">
    <source>
        <dbReference type="Ensembl" id="ENSCCNP00000005067.1"/>
    </source>
</evidence>
<dbReference type="FunFam" id="1.10.10.10:FF:000393">
    <property type="entry name" value="Oocyte-specific H1 histone"/>
    <property type="match status" value="1"/>
</dbReference>
<feature type="region of interest" description="Disordered" evidence="9">
    <location>
        <begin position="109"/>
        <end position="320"/>
    </location>
</feature>
<dbReference type="GO" id="GO:0030527">
    <property type="term" value="F:structural constituent of chromatin"/>
    <property type="evidence" value="ECO:0007669"/>
    <property type="project" value="UniProtKB-ARBA"/>
</dbReference>
<organism evidence="11">
    <name type="scientific">Castor canadensis</name>
    <name type="common">American beaver</name>
    <dbReference type="NCBI Taxonomy" id="51338"/>
    <lineage>
        <taxon>Eukaryota</taxon>
        <taxon>Metazoa</taxon>
        <taxon>Chordata</taxon>
        <taxon>Craniata</taxon>
        <taxon>Vertebrata</taxon>
        <taxon>Euteleostomi</taxon>
        <taxon>Mammalia</taxon>
        <taxon>Eutheria</taxon>
        <taxon>Euarchontoglires</taxon>
        <taxon>Glires</taxon>
        <taxon>Rodentia</taxon>
        <taxon>Castorimorpha</taxon>
        <taxon>Castoridae</taxon>
        <taxon>Castor</taxon>
    </lineage>
</organism>
<dbReference type="AlphaFoldDB" id="A0A8C0W368"/>
<accession>A0A8C0W368</accession>
<dbReference type="SUPFAM" id="SSF46785">
    <property type="entry name" value="Winged helix' DNA-binding domain"/>
    <property type="match status" value="1"/>
</dbReference>
<proteinExistence type="predicted"/>
<feature type="compositionally biased region" description="Basic and acidic residues" evidence="9">
    <location>
        <begin position="155"/>
        <end position="165"/>
    </location>
</feature>
<feature type="region of interest" description="Disordered" evidence="9">
    <location>
        <begin position="1"/>
        <end position="33"/>
    </location>
</feature>
<name>A0A8C0W368_CASCN</name>
<comment type="function">
    <text evidence="4">May play a key role in the control of gene expression during oogenesis and early embryogenesis, presumably through the perturbation of chromatin structure. Essential for meiotic maturation of germinal vesicle-stage oocytes. The somatic type linker histone H1c is rapidly replaced by H1oo in a donor nucleus transplanted into an oocyte. The greater mobility of H1oo as compared to H1c may contribute to this rapid replacement and increased instability of the embryonic chromatin structure. The rapid replacement of H1c with H1oo may play an important role in nuclear remodeling.</text>
</comment>
<feature type="compositionally biased region" description="Basic and acidic residues" evidence="9">
    <location>
        <begin position="175"/>
        <end position="198"/>
    </location>
</feature>
<evidence type="ECO:0000256" key="8">
    <source>
        <dbReference type="ARBA" id="ARBA00080360"/>
    </source>
</evidence>
<dbReference type="GO" id="GO:0000786">
    <property type="term" value="C:nucleosome"/>
    <property type="evidence" value="ECO:0007669"/>
    <property type="project" value="InterPro"/>
</dbReference>
<evidence type="ECO:0000256" key="6">
    <source>
        <dbReference type="ARBA" id="ARBA00078404"/>
    </source>
</evidence>
<dbReference type="Gene3D" id="1.10.10.10">
    <property type="entry name" value="Winged helix-like DNA-binding domain superfamily/Winged helix DNA-binding domain"/>
    <property type="match status" value="1"/>
</dbReference>
<dbReference type="CDD" id="cd00073">
    <property type="entry name" value="H15"/>
    <property type="match status" value="1"/>
</dbReference>
<feature type="compositionally biased region" description="Basic and acidic residues" evidence="9">
    <location>
        <begin position="294"/>
        <end position="303"/>
    </location>
</feature>
<feature type="compositionally biased region" description="Low complexity" evidence="9">
    <location>
        <begin position="1"/>
        <end position="24"/>
    </location>
</feature>
<feature type="domain" description="H15" evidence="10">
    <location>
        <begin position="47"/>
        <end position="125"/>
    </location>
</feature>
<dbReference type="GO" id="GO:0006334">
    <property type="term" value="P:nucleosome assembly"/>
    <property type="evidence" value="ECO:0007669"/>
    <property type="project" value="InterPro"/>
</dbReference>
<feature type="compositionally biased region" description="Basic residues" evidence="9">
    <location>
        <begin position="124"/>
        <end position="133"/>
    </location>
</feature>
<evidence type="ECO:0000256" key="9">
    <source>
        <dbReference type="SAM" id="MobiDB-lite"/>
    </source>
</evidence>
<keyword evidence="3" id="KW-0539">Nucleus</keyword>
<dbReference type="GO" id="GO:0005634">
    <property type="term" value="C:nucleus"/>
    <property type="evidence" value="ECO:0007669"/>
    <property type="project" value="UniProtKB-ARBA"/>
</dbReference>
<evidence type="ECO:0000256" key="5">
    <source>
        <dbReference type="ARBA" id="ARBA00073462"/>
    </source>
</evidence>
<protein>
    <recommendedName>
        <fullName evidence="5">Histone H1.8</fullName>
    </recommendedName>
    <alternativeName>
        <fullName evidence="8">Histone H1oo</fullName>
    </alternativeName>
    <alternativeName>
        <fullName evidence="6">Oocyte-specific histone H1</fullName>
    </alternativeName>
    <alternativeName>
        <fullName evidence="7">Oocyte-specific linker histone H1</fullName>
    </alternativeName>
</protein>
<evidence type="ECO:0000256" key="3">
    <source>
        <dbReference type="ARBA" id="ARBA00023242"/>
    </source>
</evidence>
<evidence type="ECO:0000256" key="7">
    <source>
        <dbReference type="ARBA" id="ARBA00078520"/>
    </source>
</evidence>
<dbReference type="InterPro" id="IPR005818">
    <property type="entry name" value="Histone_H1/H5_H15"/>
</dbReference>
<evidence type="ECO:0000256" key="1">
    <source>
        <dbReference type="ARBA" id="ARBA00022454"/>
    </source>
</evidence>